<dbReference type="GeneID" id="30208409"/>
<proteinExistence type="predicted"/>
<dbReference type="OrthoDB" id="4584900at2759"/>
<reference evidence="2" key="3">
    <citation type="submission" date="2014-01" db="EMBL/GenBank/DDBJ databases">
        <title>Evolution of pathogenesis and genome organization in the Tremellales.</title>
        <authorList>
            <person name="Cuomo C."/>
            <person name="Litvintseva A."/>
            <person name="Heitman J."/>
            <person name="Chen Y."/>
            <person name="Sun S."/>
            <person name="Springer D."/>
            <person name="Dromer F."/>
            <person name="Young S."/>
            <person name="Zeng Q."/>
            <person name="Chapman S."/>
            <person name="Gujja S."/>
            <person name="Saif S."/>
            <person name="Birren B."/>
        </authorList>
    </citation>
    <scope>NUCLEOTIDE SEQUENCE</scope>
    <source>
        <strain evidence="2">CBS 10118</strain>
    </source>
</reference>
<reference evidence="3" key="2">
    <citation type="submission" date="2013-07" db="EMBL/GenBank/DDBJ databases">
        <authorList>
            <consortium name="The Broad Institute Genome Sequencing Platform"/>
            <person name="Cuomo C."/>
            <person name="Litvintseva A."/>
            <person name="Chen Y."/>
            <person name="Heitman J."/>
            <person name="Sun S."/>
            <person name="Springer D."/>
            <person name="Dromer F."/>
            <person name="Young S.K."/>
            <person name="Zeng Q."/>
            <person name="Gargeya S."/>
            <person name="Fitzgerald M."/>
            <person name="Abouelleil A."/>
            <person name="Alvarado L."/>
            <person name="Berlin A.M."/>
            <person name="Chapman S.B."/>
            <person name="Dewar J."/>
            <person name="Goldberg J."/>
            <person name="Griggs A."/>
            <person name="Gujja S."/>
            <person name="Hansen M."/>
            <person name="Howarth C."/>
            <person name="Imamovic A."/>
            <person name="Larimer J."/>
            <person name="McCowan C."/>
            <person name="Murphy C."/>
            <person name="Pearson M."/>
            <person name="Priest M."/>
            <person name="Roberts A."/>
            <person name="Saif S."/>
            <person name="Shea T."/>
            <person name="Sykes S."/>
            <person name="Wortman J."/>
            <person name="Nusbaum C."/>
            <person name="Birren B."/>
        </authorList>
    </citation>
    <scope>NUCLEOTIDE SEQUENCE</scope>
    <source>
        <strain evidence="3">CBS 10118</strain>
    </source>
</reference>
<gene>
    <name evidence="2" type="ORF">I302_04010</name>
    <name evidence="3" type="ORF">I302_100636</name>
</gene>
<dbReference type="AlphaFoldDB" id="A0A1B9G5L8"/>
<protein>
    <recommendedName>
        <fullName evidence="5">DOMON domain-containing protein</fullName>
    </recommendedName>
</protein>
<evidence type="ECO:0000256" key="1">
    <source>
        <dbReference type="SAM" id="SignalP"/>
    </source>
</evidence>
<accession>A0A1B9G5L8</accession>
<feature type="signal peptide" evidence="1">
    <location>
        <begin position="1"/>
        <end position="21"/>
    </location>
</feature>
<feature type="chain" id="PRO_5042334842" description="DOMON domain-containing protein" evidence="1">
    <location>
        <begin position="22"/>
        <end position="259"/>
    </location>
</feature>
<evidence type="ECO:0000313" key="2">
    <source>
        <dbReference type="EMBL" id="OCF26327.1"/>
    </source>
</evidence>
<dbReference type="VEuPathDB" id="FungiDB:I302_04010"/>
<reference evidence="2" key="1">
    <citation type="submission" date="2013-07" db="EMBL/GenBank/DDBJ databases">
        <title>The Genome Sequence of Cryptococcus bestiolae CBS10118.</title>
        <authorList>
            <consortium name="The Broad Institute Genome Sequencing Platform"/>
            <person name="Cuomo C."/>
            <person name="Litvintseva A."/>
            <person name="Chen Y."/>
            <person name="Heitman J."/>
            <person name="Sun S."/>
            <person name="Springer D."/>
            <person name="Dromer F."/>
            <person name="Young S.K."/>
            <person name="Zeng Q."/>
            <person name="Gargeya S."/>
            <person name="Fitzgerald M."/>
            <person name="Abouelleil A."/>
            <person name="Alvarado L."/>
            <person name="Berlin A.M."/>
            <person name="Chapman S.B."/>
            <person name="Dewar J."/>
            <person name="Goldberg J."/>
            <person name="Griggs A."/>
            <person name="Gujja S."/>
            <person name="Hansen M."/>
            <person name="Howarth C."/>
            <person name="Imamovic A."/>
            <person name="Larimer J."/>
            <person name="McCowan C."/>
            <person name="Murphy C."/>
            <person name="Pearson M."/>
            <person name="Priest M."/>
            <person name="Roberts A."/>
            <person name="Saif S."/>
            <person name="Shea T."/>
            <person name="Sykes S."/>
            <person name="Wortman J."/>
            <person name="Nusbaum C."/>
            <person name="Birren B."/>
        </authorList>
    </citation>
    <scope>NUCLEOTIDE SEQUENCE [LARGE SCALE GENOMIC DNA]</scope>
    <source>
        <strain evidence="2">CBS 10118</strain>
    </source>
</reference>
<dbReference type="EMBL" id="CP144541">
    <property type="protein sequence ID" value="WVW78676.1"/>
    <property type="molecule type" value="Genomic_DNA"/>
</dbReference>
<name>A0A1B9G5L8_9TREE</name>
<dbReference type="KEGG" id="kbi:30208409"/>
<sequence length="259" mass="27550">MLKNPLSILITLLIALQLASATPLNLWDEELPCKTNAECLKKGLPLRKPSPVVKRALHPRQSASVNSDYRISVGRGQGIAGFMDRTPNASGQYTMSQDPSQRIIVSEPSLSGGALNIRNFVSNMGLSYSTLAAQVGPLSGGSILSSTSYNYAVITASTSNFDSSSGPQTPPNRSYTLYGVATGATSGVETDIWYQTVAGSDNLFTTWQNSDGTSVARTQVMYDPANANFIITGCASCYQAQFPSNGAYAVDLIRSKVVT</sequence>
<evidence type="ECO:0000313" key="3">
    <source>
        <dbReference type="EMBL" id="WVW78676.1"/>
    </source>
</evidence>
<reference evidence="3" key="4">
    <citation type="submission" date="2024-02" db="EMBL/GenBank/DDBJ databases">
        <title>Comparative genomics of Cryptococcus and Kwoniella reveals pathogenesis evolution and contrasting modes of karyotype evolution via chromosome fusion or intercentromeric recombination.</title>
        <authorList>
            <person name="Coelho M.A."/>
            <person name="David-Palma M."/>
            <person name="Shea T."/>
            <person name="Bowers K."/>
            <person name="McGinley-Smith S."/>
            <person name="Mohammad A.W."/>
            <person name="Gnirke A."/>
            <person name="Yurkov A.M."/>
            <person name="Nowrousian M."/>
            <person name="Sun S."/>
            <person name="Cuomo C.A."/>
            <person name="Heitman J."/>
        </authorList>
    </citation>
    <scope>NUCLEOTIDE SEQUENCE</scope>
    <source>
        <strain evidence="3">CBS 10118</strain>
    </source>
</reference>
<evidence type="ECO:0008006" key="5">
    <source>
        <dbReference type="Google" id="ProtNLM"/>
    </source>
</evidence>
<dbReference type="Proteomes" id="UP000092730">
    <property type="component" value="Chromosome 1"/>
</dbReference>
<evidence type="ECO:0000313" key="4">
    <source>
        <dbReference type="Proteomes" id="UP000092730"/>
    </source>
</evidence>
<keyword evidence="1" id="KW-0732">Signal</keyword>
<organism evidence="2">
    <name type="scientific">Kwoniella bestiolae CBS 10118</name>
    <dbReference type="NCBI Taxonomy" id="1296100"/>
    <lineage>
        <taxon>Eukaryota</taxon>
        <taxon>Fungi</taxon>
        <taxon>Dikarya</taxon>
        <taxon>Basidiomycota</taxon>
        <taxon>Agaricomycotina</taxon>
        <taxon>Tremellomycetes</taxon>
        <taxon>Tremellales</taxon>
        <taxon>Cryptococcaceae</taxon>
        <taxon>Kwoniella</taxon>
    </lineage>
</organism>
<dbReference type="EMBL" id="KI894020">
    <property type="protein sequence ID" value="OCF26327.1"/>
    <property type="molecule type" value="Genomic_DNA"/>
</dbReference>
<keyword evidence="4" id="KW-1185">Reference proteome</keyword>
<dbReference type="RefSeq" id="XP_019047397.1">
    <property type="nucleotide sequence ID" value="XM_019190649.1"/>
</dbReference>